<proteinExistence type="predicted"/>
<name>A0A1E4T0N5_9ASCO</name>
<dbReference type="InterPro" id="IPR013749">
    <property type="entry name" value="PM/HMP-P_kinase-1"/>
</dbReference>
<evidence type="ECO:0000313" key="3">
    <source>
        <dbReference type="EMBL" id="ODV85307.1"/>
    </source>
</evidence>
<dbReference type="PANTHER" id="PTHR20858:SF17">
    <property type="entry name" value="HYDROXYMETHYLPYRIMIDINE_PHOSPHOMETHYLPYRIMIDINE KINASE THI20-RELATED"/>
    <property type="match status" value="1"/>
</dbReference>
<evidence type="ECO:0000259" key="2">
    <source>
        <dbReference type="Pfam" id="PF08543"/>
    </source>
</evidence>
<dbReference type="Pfam" id="PF03070">
    <property type="entry name" value="TENA_THI-4"/>
    <property type="match status" value="1"/>
</dbReference>
<dbReference type="GO" id="GO:0008972">
    <property type="term" value="F:phosphomethylpyrimidine kinase activity"/>
    <property type="evidence" value="ECO:0007669"/>
    <property type="project" value="InterPro"/>
</dbReference>
<feature type="domain" description="Thiaminase-2/PQQC" evidence="1">
    <location>
        <begin position="320"/>
        <end position="566"/>
    </location>
</feature>
<dbReference type="STRING" id="983967.A0A1E4T0N5"/>
<dbReference type="Proteomes" id="UP000094801">
    <property type="component" value="Unassembled WGS sequence"/>
</dbReference>
<dbReference type="InterPro" id="IPR004399">
    <property type="entry name" value="HMP/HMP-P_kinase_dom"/>
</dbReference>
<dbReference type="AlphaFoldDB" id="A0A1E4T0N5"/>
<dbReference type="EMBL" id="KV453853">
    <property type="protein sequence ID" value="ODV85307.1"/>
    <property type="molecule type" value="Genomic_DNA"/>
</dbReference>
<protein>
    <recommendedName>
        <fullName evidence="5">Pyridoxamine kinase/Phosphomethylpyrimidine kinase domain-containing protein</fullName>
    </recommendedName>
</protein>
<dbReference type="SUPFAM" id="SSF48613">
    <property type="entry name" value="Heme oxygenase-like"/>
    <property type="match status" value="1"/>
</dbReference>
<gene>
    <name evidence="3" type="ORF">CANARDRAFT_28572</name>
</gene>
<dbReference type="Pfam" id="PF08543">
    <property type="entry name" value="Phos_pyr_kin"/>
    <property type="match status" value="1"/>
</dbReference>
<feature type="domain" description="Pyridoxamine kinase/Phosphomethylpyrimidine kinase" evidence="2">
    <location>
        <begin position="38"/>
        <end position="296"/>
    </location>
</feature>
<dbReference type="GO" id="GO:0008902">
    <property type="term" value="F:hydroxymethylpyrimidine kinase activity"/>
    <property type="evidence" value="ECO:0007669"/>
    <property type="project" value="TreeGrafter"/>
</dbReference>
<reference evidence="4" key="1">
    <citation type="submission" date="2016-04" db="EMBL/GenBank/DDBJ databases">
        <title>Comparative genomics of biotechnologically important yeasts.</title>
        <authorList>
            <consortium name="DOE Joint Genome Institute"/>
            <person name="Riley R."/>
            <person name="Haridas S."/>
            <person name="Wolfe K.H."/>
            <person name="Lopes M.R."/>
            <person name="Hittinger C.T."/>
            <person name="Goker M."/>
            <person name="Salamov A."/>
            <person name="Wisecaver J."/>
            <person name="Long T.M."/>
            <person name="Aerts A.L."/>
            <person name="Barry K."/>
            <person name="Choi C."/>
            <person name="Clum A."/>
            <person name="Coughlan A.Y."/>
            <person name="Deshpande S."/>
            <person name="Douglass A.P."/>
            <person name="Hanson S.J."/>
            <person name="Klenk H.-P."/>
            <person name="Labutti K."/>
            <person name="Lapidus A."/>
            <person name="Lindquist E."/>
            <person name="Lipzen A."/>
            <person name="Meier-Kolthoff J.P."/>
            <person name="Ohm R.A."/>
            <person name="Otillar R.P."/>
            <person name="Pangilinan J."/>
            <person name="Peng Y."/>
            <person name="Rokas A."/>
            <person name="Rosa C.A."/>
            <person name="Scheuner C."/>
            <person name="Sibirny A.A."/>
            <person name="Slot J.C."/>
            <person name="Stielow J.B."/>
            <person name="Sun H."/>
            <person name="Kurtzman C.P."/>
            <person name="Blackwell M."/>
            <person name="Grigoriev I.V."/>
            <person name="Jeffries T.W."/>
        </authorList>
    </citation>
    <scope>NUCLEOTIDE SEQUENCE [LARGE SCALE GENOMIC DNA]</scope>
    <source>
        <strain evidence="4">NRRL YB-2248</strain>
    </source>
</reference>
<keyword evidence="4" id="KW-1185">Reference proteome</keyword>
<evidence type="ECO:0000313" key="4">
    <source>
        <dbReference type="Proteomes" id="UP000094801"/>
    </source>
</evidence>
<dbReference type="Gene3D" id="3.40.1190.20">
    <property type="match status" value="1"/>
</dbReference>
<accession>A0A1E4T0N5</accession>
<dbReference type="InterPro" id="IPR016084">
    <property type="entry name" value="Haem_Oase-like_multi-hlx"/>
</dbReference>
<evidence type="ECO:0008006" key="5">
    <source>
        <dbReference type="Google" id="ProtNLM"/>
    </source>
</evidence>
<evidence type="ECO:0000259" key="1">
    <source>
        <dbReference type="Pfam" id="PF03070"/>
    </source>
</evidence>
<dbReference type="InterPro" id="IPR004305">
    <property type="entry name" value="Thiaminase-2/PQQC"/>
</dbReference>
<dbReference type="PANTHER" id="PTHR20858">
    <property type="entry name" value="PHOSPHOMETHYLPYRIMIDINE KINASE"/>
    <property type="match status" value="1"/>
</dbReference>
<dbReference type="GO" id="GO:0009228">
    <property type="term" value="P:thiamine biosynthetic process"/>
    <property type="evidence" value="ECO:0007669"/>
    <property type="project" value="InterPro"/>
</dbReference>
<organism evidence="3 4">
    <name type="scientific">[Candida] arabinofermentans NRRL YB-2248</name>
    <dbReference type="NCBI Taxonomy" id="983967"/>
    <lineage>
        <taxon>Eukaryota</taxon>
        <taxon>Fungi</taxon>
        <taxon>Dikarya</taxon>
        <taxon>Ascomycota</taxon>
        <taxon>Saccharomycotina</taxon>
        <taxon>Pichiomycetes</taxon>
        <taxon>Pichiales</taxon>
        <taxon>Pichiaceae</taxon>
        <taxon>Ogataea</taxon>
        <taxon>Ogataea/Candida clade</taxon>
    </lineage>
</organism>
<dbReference type="SUPFAM" id="SSF53613">
    <property type="entry name" value="Ribokinase-like"/>
    <property type="match status" value="1"/>
</dbReference>
<dbReference type="OrthoDB" id="10028886at2759"/>
<dbReference type="CDD" id="cd01169">
    <property type="entry name" value="HMPP_kinase"/>
    <property type="match status" value="1"/>
</dbReference>
<dbReference type="GO" id="GO:0005829">
    <property type="term" value="C:cytosol"/>
    <property type="evidence" value="ECO:0007669"/>
    <property type="project" value="TreeGrafter"/>
</dbReference>
<sequence>MAQASSSSSTIEIDLSYQLDSTLKPQKLNTVLIIAGSDCSGGAGIEADLKTVTVNGCYGLTCITTLTAQNSSGVHSVSDTPGPVIDKILQCLREDKGLNIDAVKIGLLTQQSVPLVDKLLAGLNGRVKVVLDPVFVANSGDLFGSSRELNDTINLFKYCDVITPNIQESILILNALNVGEIKSIDDISKPEHLITLARSIGEYTSTNILLKGGHMPFIEKDDGVKYVYNILYEYESKNETIFKSKYIDSGSTHGTGCTLSSCIASNLAKSVDSDLPTVVQLSLTYVHECIRHATNKPNGSINHVYSMINGKNILSRLLEHEKVKGPWNRYIGHEFVKRIHDRTLELHKFNYFIIQDYLYLKEYHTQHENLKKLTKNDYLLSHIDVVLTNIEKELGEHLKRLSIKFKKIVKEDNIIDIKPGMAVTKYADYLNWAYETGDALTCITSLMPCLLGYNHACSKATSLPQLAYQPSTGIDHISSVDTITDGYVPGMNGTKHKDDKVEMIYGKWIGDYISDWFFKECFKGDEIYGIYYDEKMMKDSKDVNIDLLADVFATVCDLEADFWDECLMYDDDDDLEN</sequence>
<dbReference type="InterPro" id="IPR029056">
    <property type="entry name" value="Ribokinase-like"/>
</dbReference>
<dbReference type="Gene3D" id="1.20.910.10">
    <property type="entry name" value="Heme oxygenase-like"/>
    <property type="match status" value="1"/>
</dbReference>